<evidence type="ECO:0000313" key="10">
    <source>
        <dbReference type="EMBL" id="SKC41130.1"/>
    </source>
</evidence>
<dbReference type="UniPathway" id="UPA01057">
    <property type="reaction ID" value="UER00164"/>
</dbReference>
<gene>
    <name evidence="6" type="primary">menD</name>
    <name evidence="10" type="ORF">SAMN06309945_0701</name>
</gene>
<evidence type="ECO:0000256" key="5">
    <source>
        <dbReference type="ARBA" id="ARBA00023211"/>
    </source>
</evidence>
<evidence type="ECO:0000256" key="4">
    <source>
        <dbReference type="ARBA" id="ARBA00023052"/>
    </source>
</evidence>
<comment type="similarity">
    <text evidence="6">Belongs to the TPP enzyme family. MenD subfamily.</text>
</comment>
<protein>
    <recommendedName>
        <fullName evidence="6">2-succinyl-5-enolpyruvyl-6-hydroxy-3-cyclohexene-1-carboxylate synthase</fullName>
        <shortName evidence="6">SEPHCHC synthase</shortName>
        <ecNumber evidence="6">2.2.1.9</ecNumber>
    </recommendedName>
    <alternativeName>
        <fullName evidence="6">Menaquinone biosynthesis protein MenD</fullName>
    </alternativeName>
</protein>
<dbReference type="EMBL" id="FUZP01000001">
    <property type="protein sequence ID" value="SKC41130.1"/>
    <property type="molecule type" value="Genomic_DNA"/>
</dbReference>
<keyword evidence="1 6" id="KW-0808">Transferase</keyword>
<dbReference type="GO" id="GO:0009234">
    <property type="term" value="P:menaquinone biosynthetic process"/>
    <property type="evidence" value="ECO:0007669"/>
    <property type="project" value="UniProtKB-UniRule"/>
</dbReference>
<accession>A0A1T5IPN8</accession>
<organism evidence="10 11">
    <name type="scientific">Okibacterium fritillariae</name>
    <dbReference type="NCBI Taxonomy" id="123320"/>
    <lineage>
        <taxon>Bacteria</taxon>
        <taxon>Bacillati</taxon>
        <taxon>Actinomycetota</taxon>
        <taxon>Actinomycetes</taxon>
        <taxon>Micrococcales</taxon>
        <taxon>Microbacteriaceae</taxon>
        <taxon>Okibacterium</taxon>
    </lineage>
</organism>
<evidence type="ECO:0000259" key="9">
    <source>
        <dbReference type="Pfam" id="PF02776"/>
    </source>
</evidence>
<dbReference type="STRING" id="123320.SAMN06309945_0701"/>
<comment type="pathway">
    <text evidence="6">Quinol/quinone metabolism; menaquinone biosynthesis.</text>
</comment>
<comment type="cofactor">
    <cofactor evidence="6">
        <name>thiamine diphosphate</name>
        <dbReference type="ChEBI" id="CHEBI:58937"/>
    </cofactor>
    <text evidence="6">Binds 1 thiamine pyrophosphate per subunit.</text>
</comment>
<dbReference type="NCBIfam" id="TIGR00173">
    <property type="entry name" value="menD"/>
    <property type="match status" value="1"/>
</dbReference>
<keyword evidence="4 6" id="KW-0786">Thiamine pyrophosphate</keyword>
<dbReference type="GO" id="GO:0030976">
    <property type="term" value="F:thiamine pyrophosphate binding"/>
    <property type="evidence" value="ECO:0007669"/>
    <property type="project" value="UniProtKB-UniRule"/>
</dbReference>
<keyword evidence="5 6" id="KW-0464">Manganese</keyword>
<dbReference type="GO" id="GO:0000287">
    <property type="term" value="F:magnesium ion binding"/>
    <property type="evidence" value="ECO:0007669"/>
    <property type="project" value="UniProtKB-UniRule"/>
</dbReference>
<comment type="subunit">
    <text evidence="6">Homodimer.</text>
</comment>
<dbReference type="InterPro" id="IPR012001">
    <property type="entry name" value="Thiamin_PyroP_enz_TPP-bd_dom"/>
</dbReference>
<dbReference type="PANTHER" id="PTHR42916">
    <property type="entry name" value="2-SUCCINYL-5-ENOLPYRUVYL-6-HYDROXY-3-CYCLOHEXENE-1-CARBOXYLATE SYNTHASE"/>
    <property type="match status" value="1"/>
</dbReference>
<dbReference type="Gene3D" id="3.40.50.1220">
    <property type="entry name" value="TPP-binding domain"/>
    <property type="match status" value="1"/>
</dbReference>
<dbReference type="GO" id="GO:0070204">
    <property type="term" value="F:2-succinyl-5-enolpyruvyl-6-hydroxy-3-cyclohexene-1-carboxylic-acid synthase activity"/>
    <property type="evidence" value="ECO:0007669"/>
    <property type="project" value="UniProtKB-UniRule"/>
</dbReference>
<dbReference type="PANTHER" id="PTHR42916:SF1">
    <property type="entry name" value="PROTEIN PHYLLO, CHLOROPLASTIC"/>
    <property type="match status" value="1"/>
</dbReference>
<dbReference type="SUPFAM" id="SSF52518">
    <property type="entry name" value="Thiamin diphosphate-binding fold (THDP-binding)"/>
    <property type="match status" value="2"/>
</dbReference>
<dbReference type="PIRSF" id="PIRSF004983">
    <property type="entry name" value="MenD"/>
    <property type="match status" value="1"/>
</dbReference>
<feature type="domain" description="Thiamine pyrophosphate enzyme N-terminal TPP-binding" evidence="9">
    <location>
        <begin position="20"/>
        <end position="121"/>
    </location>
</feature>
<name>A0A1T5IPN8_9MICO</name>
<sequence>MSESSPSTRFAVRLLGEFVRLGLRDLVLCPGSRSQALALAADEYERAGLLHLHVRLDERVAGFLALGLAAESGVPAAVVVTSGTAVANLHPAVLEAHHSGVPMLLLTADRPTELRGIRSNQTTHQPGIFGRAARYTTDVPAPGPASGFRTQPGDESLDPSSIASESWAHAVGTTKGVAGPGPVHLNLAFREPLSSISDADDELELERVRAHLDAPSTPSVDVTLGDRRRRSTLLVERGPRTVVIAGNAAGPAAEDVAHAGGWPLIAEVTSGSRFGRNLVAGYRPLLDDPELGGRIERAIVFGHPTLSRQVPALLKRADVETIVVAPHGAEAYDPGRNARVVGQVSVTSGPVDRAWLGAWVVASRAVLAAQDDDVAPDLEAGHSHDPAQRLAFAQAEFAAIRRPLDRRLLVEAVWRATWPHDRLVFGASRLIREADQVLGGKKVRVHANRGLAGIDGTTATATGIALASQADGSPGVTRVLVGDLTFLHDIGALLPGYDERMPRLQVIVGNDGGGTIFDGLEVAASAAPEAMQRVLYTPQRVDIQKLAEGFGWGYVRAKTRAELDQALTAPVERPVVIEVPLDR</sequence>
<evidence type="ECO:0000259" key="8">
    <source>
        <dbReference type="Pfam" id="PF02775"/>
    </source>
</evidence>
<keyword evidence="2 6" id="KW-0479">Metal-binding</keyword>
<dbReference type="AlphaFoldDB" id="A0A1T5IPN8"/>
<keyword evidence="6" id="KW-0474">Menaquinone biosynthesis</keyword>
<comment type="catalytic activity">
    <reaction evidence="6">
        <text>isochorismate + 2-oxoglutarate + H(+) = 5-enolpyruvoyl-6-hydroxy-2-succinyl-cyclohex-3-ene-1-carboxylate + CO2</text>
        <dbReference type="Rhea" id="RHEA:25593"/>
        <dbReference type="ChEBI" id="CHEBI:15378"/>
        <dbReference type="ChEBI" id="CHEBI:16526"/>
        <dbReference type="ChEBI" id="CHEBI:16810"/>
        <dbReference type="ChEBI" id="CHEBI:29780"/>
        <dbReference type="ChEBI" id="CHEBI:58818"/>
        <dbReference type="EC" id="2.2.1.9"/>
    </reaction>
</comment>
<dbReference type="RefSeq" id="WP_079726891.1">
    <property type="nucleotide sequence ID" value="NZ_FUZP01000001.1"/>
</dbReference>
<keyword evidence="11" id="KW-1185">Reference proteome</keyword>
<comment type="pathway">
    <text evidence="6">Quinol/quinone metabolism; 1,4-dihydroxy-2-naphthoate biosynthesis; 1,4-dihydroxy-2-naphthoate from chorismate: step 2/7.</text>
</comment>
<feature type="region of interest" description="Disordered" evidence="7">
    <location>
        <begin position="141"/>
        <end position="160"/>
    </location>
</feature>
<evidence type="ECO:0000256" key="2">
    <source>
        <dbReference type="ARBA" id="ARBA00022723"/>
    </source>
</evidence>
<evidence type="ECO:0000256" key="3">
    <source>
        <dbReference type="ARBA" id="ARBA00022842"/>
    </source>
</evidence>
<proteinExistence type="inferred from homology"/>
<comment type="cofactor">
    <cofactor evidence="6">
        <name>Mg(2+)</name>
        <dbReference type="ChEBI" id="CHEBI:18420"/>
    </cofactor>
    <cofactor evidence="6">
        <name>Mn(2+)</name>
        <dbReference type="ChEBI" id="CHEBI:29035"/>
    </cofactor>
</comment>
<dbReference type="CDD" id="cd02009">
    <property type="entry name" value="TPP_SHCHC_synthase"/>
    <property type="match status" value="1"/>
</dbReference>
<reference evidence="10 11" key="1">
    <citation type="submission" date="2017-02" db="EMBL/GenBank/DDBJ databases">
        <authorList>
            <person name="Peterson S.W."/>
        </authorList>
    </citation>
    <scope>NUCLEOTIDE SEQUENCE [LARGE SCALE GENOMIC DNA]</scope>
    <source>
        <strain evidence="10 11">VKM Ac-2059</strain>
    </source>
</reference>
<dbReference type="GO" id="GO:0030145">
    <property type="term" value="F:manganese ion binding"/>
    <property type="evidence" value="ECO:0007669"/>
    <property type="project" value="UniProtKB-UniRule"/>
</dbReference>
<dbReference type="CDD" id="cd07037">
    <property type="entry name" value="TPP_PYR_MenD"/>
    <property type="match status" value="1"/>
</dbReference>
<dbReference type="InterPro" id="IPR004433">
    <property type="entry name" value="MenaQ_synth_MenD"/>
</dbReference>
<dbReference type="Gene3D" id="3.40.50.970">
    <property type="match status" value="2"/>
</dbReference>
<evidence type="ECO:0000313" key="11">
    <source>
        <dbReference type="Proteomes" id="UP000190857"/>
    </source>
</evidence>
<dbReference type="Pfam" id="PF02775">
    <property type="entry name" value="TPP_enzyme_C"/>
    <property type="match status" value="1"/>
</dbReference>
<dbReference type="HAMAP" id="MF_01659">
    <property type="entry name" value="MenD"/>
    <property type="match status" value="1"/>
</dbReference>
<dbReference type="InterPro" id="IPR029061">
    <property type="entry name" value="THDP-binding"/>
</dbReference>
<evidence type="ECO:0000256" key="7">
    <source>
        <dbReference type="SAM" id="MobiDB-lite"/>
    </source>
</evidence>
<comment type="function">
    <text evidence="6">Catalyzes the thiamine diphosphate-dependent decarboxylation of 2-oxoglutarate and the subsequent addition of the resulting succinic semialdehyde-thiamine pyrophosphate anion to isochorismate to yield 2-succinyl-5-enolpyruvyl-6-hydroxy-3-cyclohexene-1-carboxylate (SEPHCHC).</text>
</comment>
<evidence type="ECO:0000256" key="6">
    <source>
        <dbReference type="HAMAP-Rule" id="MF_01659"/>
    </source>
</evidence>
<dbReference type="OrthoDB" id="9791859at2"/>
<feature type="domain" description="Thiamine pyrophosphate enzyme TPP-binding" evidence="8">
    <location>
        <begin position="446"/>
        <end position="579"/>
    </location>
</feature>
<dbReference type="UniPathway" id="UPA00079"/>
<dbReference type="InterPro" id="IPR011766">
    <property type="entry name" value="TPP_enzyme_TPP-bd"/>
</dbReference>
<keyword evidence="3 6" id="KW-0460">Magnesium</keyword>
<evidence type="ECO:0000256" key="1">
    <source>
        <dbReference type="ARBA" id="ARBA00022679"/>
    </source>
</evidence>
<dbReference type="EC" id="2.2.1.9" evidence="6"/>
<dbReference type="Proteomes" id="UP000190857">
    <property type="component" value="Unassembled WGS sequence"/>
</dbReference>
<dbReference type="Pfam" id="PF02776">
    <property type="entry name" value="TPP_enzyme_N"/>
    <property type="match status" value="1"/>
</dbReference>